<dbReference type="Proteomes" id="UP001153954">
    <property type="component" value="Unassembled WGS sequence"/>
</dbReference>
<proteinExistence type="predicted"/>
<gene>
    <name evidence="2" type="ORF">EEDITHA_LOCUS18184</name>
</gene>
<keyword evidence="3" id="KW-1185">Reference proteome</keyword>
<evidence type="ECO:0000313" key="2">
    <source>
        <dbReference type="EMBL" id="CAH2103707.1"/>
    </source>
</evidence>
<accession>A0AAU9UX72</accession>
<organism evidence="2 3">
    <name type="scientific">Euphydryas editha</name>
    <name type="common">Edith's checkerspot</name>
    <dbReference type="NCBI Taxonomy" id="104508"/>
    <lineage>
        <taxon>Eukaryota</taxon>
        <taxon>Metazoa</taxon>
        <taxon>Ecdysozoa</taxon>
        <taxon>Arthropoda</taxon>
        <taxon>Hexapoda</taxon>
        <taxon>Insecta</taxon>
        <taxon>Pterygota</taxon>
        <taxon>Neoptera</taxon>
        <taxon>Endopterygota</taxon>
        <taxon>Lepidoptera</taxon>
        <taxon>Glossata</taxon>
        <taxon>Ditrysia</taxon>
        <taxon>Papilionoidea</taxon>
        <taxon>Nymphalidae</taxon>
        <taxon>Nymphalinae</taxon>
        <taxon>Euphydryas</taxon>
    </lineage>
</organism>
<name>A0AAU9UX72_EUPED</name>
<reference evidence="2" key="1">
    <citation type="submission" date="2022-03" db="EMBL/GenBank/DDBJ databases">
        <authorList>
            <person name="Tunstrom K."/>
        </authorList>
    </citation>
    <scope>NUCLEOTIDE SEQUENCE</scope>
</reference>
<protein>
    <submittedName>
        <fullName evidence="2">Uncharacterized protein</fullName>
    </submittedName>
</protein>
<dbReference type="AlphaFoldDB" id="A0AAU9UX72"/>
<sequence length="174" mass="19434">MKTVLKKVTAYYGRLMASIKHKFIAYENREEHLSFLKPVVKPPSPSTEPVFMELPLSGSERLKLKIAAQIFTTTTFESKRDKEECDSRNQLGHLQKILQISTSVEAKSCWKWIKAAKAAIFNNDTCQGLAATKNDVDKWGTGVWKAVPSSSSSSSNFDKNLEIVATPQSKPPKT</sequence>
<feature type="region of interest" description="Disordered" evidence="1">
    <location>
        <begin position="147"/>
        <end position="174"/>
    </location>
</feature>
<evidence type="ECO:0000313" key="3">
    <source>
        <dbReference type="Proteomes" id="UP001153954"/>
    </source>
</evidence>
<comment type="caution">
    <text evidence="2">The sequence shown here is derived from an EMBL/GenBank/DDBJ whole genome shotgun (WGS) entry which is preliminary data.</text>
</comment>
<dbReference type="EMBL" id="CAKOGL010000026">
    <property type="protein sequence ID" value="CAH2103707.1"/>
    <property type="molecule type" value="Genomic_DNA"/>
</dbReference>
<evidence type="ECO:0000256" key="1">
    <source>
        <dbReference type="SAM" id="MobiDB-lite"/>
    </source>
</evidence>